<keyword evidence="3" id="KW-1185">Reference proteome</keyword>
<dbReference type="EMBL" id="BPLQ01012143">
    <property type="protein sequence ID" value="GIY62952.1"/>
    <property type="molecule type" value="Genomic_DNA"/>
</dbReference>
<sequence>MQLGSVKRQKSHCPTPVSLHSWLPLPVQQRDDSNNLSKEIKSCLKGQQKSNQGTNEDRNKDSLVRKTVESMSKIAASRQAMSRGLQVETEQWPGNLSPDFFCLSAQAPRKSPTSPYFVICSPDLNSQQHMQSALATGALPVVVAAFRFRLRGL</sequence>
<evidence type="ECO:0000313" key="3">
    <source>
        <dbReference type="Proteomes" id="UP001054837"/>
    </source>
</evidence>
<reference evidence="2 3" key="1">
    <citation type="submission" date="2021-06" db="EMBL/GenBank/DDBJ databases">
        <title>Caerostris darwini draft genome.</title>
        <authorList>
            <person name="Kono N."/>
            <person name="Arakawa K."/>
        </authorList>
    </citation>
    <scope>NUCLEOTIDE SEQUENCE [LARGE SCALE GENOMIC DNA]</scope>
</reference>
<protein>
    <submittedName>
        <fullName evidence="2">Uncharacterized protein</fullName>
    </submittedName>
</protein>
<gene>
    <name evidence="2" type="ORF">CDAR_565851</name>
</gene>
<evidence type="ECO:0000256" key="1">
    <source>
        <dbReference type="SAM" id="MobiDB-lite"/>
    </source>
</evidence>
<organism evidence="2 3">
    <name type="scientific">Caerostris darwini</name>
    <dbReference type="NCBI Taxonomy" id="1538125"/>
    <lineage>
        <taxon>Eukaryota</taxon>
        <taxon>Metazoa</taxon>
        <taxon>Ecdysozoa</taxon>
        <taxon>Arthropoda</taxon>
        <taxon>Chelicerata</taxon>
        <taxon>Arachnida</taxon>
        <taxon>Araneae</taxon>
        <taxon>Araneomorphae</taxon>
        <taxon>Entelegynae</taxon>
        <taxon>Araneoidea</taxon>
        <taxon>Araneidae</taxon>
        <taxon>Caerostris</taxon>
    </lineage>
</organism>
<dbReference type="AlphaFoldDB" id="A0AAV4UYP7"/>
<accession>A0AAV4UYP7</accession>
<name>A0AAV4UYP7_9ARAC</name>
<comment type="caution">
    <text evidence="2">The sequence shown here is derived from an EMBL/GenBank/DDBJ whole genome shotgun (WGS) entry which is preliminary data.</text>
</comment>
<feature type="region of interest" description="Disordered" evidence="1">
    <location>
        <begin position="44"/>
        <end position="63"/>
    </location>
</feature>
<dbReference type="Proteomes" id="UP001054837">
    <property type="component" value="Unassembled WGS sequence"/>
</dbReference>
<proteinExistence type="predicted"/>
<evidence type="ECO:0000313" key="2">
    <source>
        <dbReference type="EMBL" id="GIY62952.1"/>
    </source>
</evidence>
<feature type="compositionally biased region" description="Polar residues" evidence="1">
    <location>
        <begin position="45"/>
        <end position="54"/>
    </location>
</feature>